<dbReference type="GO" id="GO:0005737">
    <property type="term" value="C:cytoplasm"/>
    <property type="evidence" value="ECO:0007669"/>
    <property type="project" value="UniProtKB-SubCell"/>
</dbReference>
<proteinExistence type="inferred from homology"/>
<keyword evidence="1 5" id="KW-0808">Transferase</keyword>
<dbReference type="Pfam" id="PF00406">
    <property type="entry name" value="ADK"/>
    <property type="match status" value="1"/>
</dbReference>
<accession>F8A9K7</accession>
<dbReference type="PANTHER" id="PTHR23359">
    <property type="entry name" value="NUCLEOTIDE KINASE"/>
    <property type="match status" value="1"/>
</dbReference>
<comment type="similarity">
    <text evidence="5">Belongs to the adenylate kinase family.</text>
</comment>
<evidence type="ECO:0000256" key="2">
    <source>
        <dbReference type="ARBA" id="ARBA00022727"/>
    </source>
</evidence>
<reference evidence="8" key="1">
    <citation type="submission" date="2011-04" db="EMBL/GenBank/DDBJ databases">
        <title>The complete genome of Thermodesulfatator indicus DSM 15286.</title>
        <authorList>
            <person name="Lucas S."/>
            <person name="Copeland A."/>
            <person name="Lapidus A."/>
            <person name="Bruce D."/>
            <person name="Goodwin L."/>
            <person name="Pitluck S."/>
            <person name="Peters L."/>
            <person name="Kyrpides N."/>
            <person name="Mavromatis K."/>
            <person name="Pagani I."/>
            <person name="Ivanova N."/>
            <person name="Saunders L."/>
            <person name="Detter J.C."/>
            <person name="Tapia R."/>
            <person name="Han C."/>
            <person name="Land M."/>
            <person name="Hauser L."/>
            <person name="Markowitz V."/>
            <person name="Cheng J.-F."/>
            <person name="Hugenholtz P."/>
            <person name="Woyke T."/>
            <person name="Wu D."/>
            <person name="Spring S."/>
            <person name="Schroeder M."/>
            <person name="Brambilla E."/>
            <person name="Klenk H.-P."/>
            <person name="Eisen J.A."/>
        </authorList>
    </citation>
    <scope>NUCLEOTIDE SEQUENCE [LARGE SCALE GENOMIC DNA]</scope>
    <source>
        <strain evidence="8">DSM 15286 / JCM 11887 / CIR29812</strain>
    </source>
</reference>
<dbReference type="OrthoDB" id="164081at2"/>
<dbReference type="GO" id="GO:0004017">
    <property type="term" value="F:AMP kinase activity"/>
    <property type="evidence" value="ECO:0007669"/>
    <property type="project" value="UniProtKB-EC"/>
</dbReference>
<dbReference type="EC" id="2.7.4.3" evidence="6"/>
<keyword evidence="2" id="KW-0545">Nucleotide biosynthesis</keyword>
<dbReference type="RefSeq" id="WP_013907975.1">
    <property type="nucleotide sequence ID" value="NC_015681.1"/>
</dbReference>
<evidence type="ECO:0000256" key="5">
    <source>
        <dbReference type="RuleBase" id="RU003330"/>
    </source>
</evidence>
<reference evidence="7 8" key="2">
    <citation type="journal article" date="2012" name="Stand. Genomic Sci.">
        <title>Complete genome sequence of the thermophilic sulfate-reducing ocean bacterium Thermodesulfatator indicus type strain (CIR29812(T)).</title>
        <authorList>
            <person name="Anderson I."/>
            <person name="Saunders E."/>
            <person name="Lapidus A."/>
            <person name="Nolan M."/>
            <person name="Lucas S."/>
            <person name="Tice H."/>
            <person name="Del Rio T.G."/>
            <person name="Cheng J.F."/>
            <person name="Han C."/>
            <person name="Tapia R."/>
            <person name="Goodwin L.A."/>
            <person name="Pitluck S."/>
            <person name="Liolios K."/>
            <person name="Mavromatis K."/>
            <person name="Pagani I."/>
            <person name="Ivanova N."/>
            <person name="Mikhailova N."/>
            <person name="Pati A."/>
            <person name="Chen A."/>
            <person name="Palaniappan K."/>
            <person name="Land M."/>
            <person name="Hauser L."/>
            <person name="Jeffries C.D."/>
            <person name="Chang Y.J."/>
            <person name="Brambilla E.M."/>
            <person name="Rohde M."/>
            <person name="Spring S."/>
            <person name="Goker M."/>
            <person name="Detter J.C."/>
            <person name="Woyke T."/>
            <person name="Bristow J."/>
            <person name="Eisen J.A."/>
            <person name="Markowitz V."/>
            <person name="Hugenholtz P."/>
            <person name="Kyrpides N.C."/>
            <person name="Klenk H.P."/>
        </authorList>
    </citation>
    <scope>NUCLEOTIDE SEQUENCE [LARGE SCALE GENOMIC DNA]</scope>
    <source>
        <strain evidence="8">DSM 15286 / JCM 11887 / CIR29812</strain>
    </source>
</reference>
<dbReference type="eggNOG" id="COG0563">
    <property type="taxonomic scope" value="Bacteria"/>
</dbReference>
<gene>
    <name evidence="7" type="ordered locus">Thein_1367</name>
</gene>
<dbReference type="EMBL" id="CP002683">
    <property type="protein sequence ID" value="AEH45233.1"/>
    <property type="molecule type" value="Genomic_DNA"/>
</dbReference>
<dbReference type="InParanoid" id="F8A9K7"/>
<evidence type="ECO:0000256" key="6">
    <source>
        <dbReference type="RuleBase" id="RU003331"/>
    </source>
</evidence>
<evidence type="ECO:0000313" key="7">
    <source>
        <dbReference type="EMBL" id="AEH45233.1"/>
    </source>
</evidence>
<keyword evidence="6" id="KW-0067">ATP-binding</keyword>
<evidence type="ECO:0000256" key="1">
    <source>
        <dbReference type="ARBA" id="ARBA00022679"/>
    </source>
</evidence>
<protein>
    <recommendedName>
        <fullName evidence="6">Adenylate kinase</fullName>
        <ecNumber evidence="6">2.7.4.3</ecNumber>
    </recommendedName>
</protein>
<dbReference type="HOGENOM" id="CLU_1304386_0_0_0"/>
<evidence type="ECO:0000313" key="8">
    <source>
        <dbReference type="Proteomes" id="UP000006793"/>
    </source>
</evidence>
<keyword evidence="4 5" id="KW-0418">Kinase</keyword>
<dbReference type="STRING" id="667014.Thein_1367"/>
<comment type="subcellular location">
    <subcellularLocation>
        <location evidence="6">Cytoplasm</location>
    </subcellularLocation>
</comment>
<dbReference type="PaxDb" id="667014-Thein_1367"/>
<dbReference type="Proteomes" id="UP000006793">
    <property type="component" value="Chromosome"/>
</dbReference>
<dbReference type="PRINTS" id="PR00094">
    <property type="entry name" value="ADENYLTKNASE"/>
</dbReference>
<keyword evidence="3 6" id="KW-0547">Nucleotide-binding</keyword>
<dbReference type="GO" id="GO:0005524">
    <property type="term" value="F:ATP binding"/>
    <property type="evidence" value="ECO:0007669"/>
    <property type="project" value="UniProtKB-KW"/>
</dbReference>
<name>F8A9K7_THEID</name>
<comment type="catalytic activity">
    <reaction evidence="6">
        <text>AMP + ATP = 2 ADP</text>
        <dbReference type="Rhea" id="RHEA:12973"/>
        <dbReference type="ChEBI" id="CHEBI:30616"/>
        <dbReference type="ChEBI" id="CHEBI:456215"/>
        <dbReference type="ChEBI" id="CHEBI:456216"/>
        <dbReference type="EC" id="2.7.4.3"/>
    </reaction>
</comment>
<dbReference type="AlphaFoldDB" id="F8A9K7"/>
<organism evidence="7 8">
    <name type="scientific">Thermodesulfatator indicus (strain DSM 15286 / JCM 11887 / CIR29812)</name>
    <dbReference type="NCBI Taxonomy" id="667014"/>
    <lineage>
        <taxon>Bacteria</taxon>
        <taxon>Pseudomonadati</taxon>
        <taxon>Thermodesulfobacteriota</taxon>
        <taxon>Thermodesulfobacteria</taxon>
        <taxon>Thermodesulfobacteriales</taxon>
        <taxon>Thermodesulfatatoraceae</taxon>
        <taxon>Thermodesulfatator</taxon>
    </lineage>
</organism>
<dbReference type="InterPro" id="IPR000850">
    <property type="entry name" value="Adenylat/UMP-CMP_kin"/>
</dbReference>
<sequence length="211" mass="24464">MLKGILLLGPTGVGKSPLGDLLEKTGLYGHKCLHFDFGRELRTIAKGAYRHDILPSERIFIKKVLEEGLLLENEHFYLAEKILSVFLKARVYSGREILIMNGLPRHEGQAKALARKISIRLVVRIEASFEEILERIHRNTGGDRKGRDDDYIELIYRKWQIYKDRTRPLIEFYQKNGAKILKFLVGRFTTPQETLTLIQEKISVNEIKELF</sequence>
<dbReference type="Gene3D" id="3.40.50.300">
    <property type="entry name" value="P-loop containing nucleotide triphosphate hydrolases"/>
    <property type="match status" value="1"/>
</dbReference>
<keyword evidence="8" id="KW-1185">Reference proteome</keyword>
<dbReference type="InterPro" id="IPR027417">
    <property type="entry name" value="P-loop_NTPase"/>
</dbReference>
<dbReference type="KEGG" id="tid:Thein_1367"/>
<dbReference type="SUPFAM" id="SSF52540">
    <property type="entry name" value="P-loop containing nucleoside triphosphate hydrolases"/>
    <property type="match status" value="1"/>
</dbReference>
<comment type="subunit">
    <text evidence="6">Monomer.</text>
</comment>
<evidence type="ECO:0000256" key="3">
    <source>
        <dbReference type="ARBA" id="ARBA00022741"/>
    </source>
</evidence>
<evidence type="ECO:0000256" key="4">
    <source>
        <dbReference type="ARBA" id="ARBA00022777"/>
    </source>
</evidence>